<gene>
    <name evidence="9" type="ORF">ACFS29_19900</name>
</gene>
<keyword evidence="3 7" id="KW-0812">Transmembrane</keyword>
<keyword evidence="6" id="KW-0813">Transport</keyword>
<comment type="caution">
    <text evidence="9">The sequence shown here is derived from an EMBL/GenBank/DDBJ whole genome shotgun (WGS) entry which is preliminary data.</text>
</comment>
<evidence type="ECO:0000256" key="2">
    <source>
        <dbReference type="ARBA" id="ARBA00022475"/>
    </source>
</evidence>
<name>A0ABW6A1I7_9FLAO</name>
<organism evidence="9 10">
    <name type="scientific">Psychroserpens luteus</name>
    <dbReference type="NCBI Taxonomy" id="1434066"/>
    <lineage>
        <taxon>Bacteria</taxon>
        <taxon>Pseudomonadati</taxon>
        <taxon>Bacteroidota</taxon>
        <taxon>Flavobacteriia</taxon>
        <taxon>Flavobacteriales</taxon>
        <taxon>Flavobacteriaceae</taxon>
        <taxon>Psychroserpens</taxon>
    </lineage>
</organism>
<comment type="similarity">
    <text evidence="6">Belongs to the exbB/tolQ family.</text>
</comment>
<evidence type="ECO:0000256" key="1">
    <source>
        <dbReference type="ARBA" id="ARBA00004651"/>
    </source>
</evidence>
<feature type="transmembrane region" description="Helical" evidence="7">
    <location>
        <begin position="27"/>
        <end position="48"/>
    </location>
</feature>
<feature type="domain" description="MotA/TolQ/ExbB proton channel" evidence="8">
    <location>
        <begin position="73"/>
        <end position="125"/>
    </location>
</feature>
<feature type="transmembrane region" description="Helical" evidence="7">
    <location>
        <begin position="107"/>
        <end position="133"/>
    </location>
</feature>
<dbReference type="EMBL" id="JBHUOS010000016">
    <property type="protein sequence ID" value="MFD2917927.1"/>
    <property type="molecule type" value="Genomic_DNA"/>
</dbReference>
<keyword evidence="4 7" id="KW-1133">Transmembrane helix</keyword>
<proteinExistence type="inferred from homology"/>
<dbReference type="Proteomes" id="UP001597548">
    <property type="component" value="Unassembled WGS sequence"/>
</dbReference>
<evidence type="ECO:0000256" key="6">
    <source>
        <dbReference type="RuleBase" id="RU004057"/>
    </source>
</evidence>
<evidence type="ECO:0000313" key="9">
    <source>
        <dbReference type="EMBL" id="MFD2917927.1"/>
    </source>
</evidence>
<keyword evidence="10" id="KW-1185">Reference proteome</keyword>
<protein>
    <submittedName>
        <fullName evidence="9">MotA/TolQ/ExbB proton channel family protein</fullName>
    </submittedName>
</protein>
<evidence type="ECO:0000313" key="10">
    <source>
        <dbReference type="Proteomes" id="UP001597548"/>
    </source>
</evidence>
<keyword evidence="6" id="KW-0653">Protein transport</keyword>
<reference evidence="10" key="1">
    <citation type="journal article" date="2019" name="Int. J. Syst. Evol. Microbiol.">
        <title>The Global Catalogue of Microorganisms (GCM) 10K type strain sequencing project: providing services to taxonomists for standard genome sequencing and annotation.</title>
        <authorList>
            <consortium name="The Broad Institute Genomics Platform"/>
            <consortium name="The Broad Institute Genome Sequencing Center for Infectious Disease"/>
            <person name="Wu L."/>
            <person name="Ma J."/>
        </authorList>
    </citation>
    <scope>NUCLEOTIDE SEQUENCE [LARGE SCALE GENOMIC DNA]</scope>
    <source>
        <strain evidence="10">KCTC 32514</strain>
    </source>
</reference>
<keyword evidence="2" id="KW-1003">Cell membrane</keyword>
<evidence type="ECO:0000256" key="5">
    <source>
        <dbReference type="ARBA" id="ARBA00023136"/>
    </source>
</evidence>
<evidence type="ECO:0000256" key="7">
    <source>
        <dbReference type="SAM" id="Phobius"/>
    </source>
</evidence>
<sequence length="140" mass="14916">MYTLKMTCKGVFAQPIATNLFMEGGPVFMTLILLCLLASLFFIINGFIKIKSSVSSATKMLSLAIDASLLGLVIGFLGSVLGLISAFDTIESMGNPNPEVFSAGLKISLLTATFGLFTFIVARIGIMALRLLLPSKDISE</sequence>
<evidence type="ECO:0000256" key="3">
    <source>
        <dbReference type="ARBA" id="ARBA00022692"/>
    </source>
</evidence>
<accession>A0ABW6A1I7</accession>
<evidence type="ECO:0000259" key="8">
    <source>
        <dbReference type="Pfam" id="PF01618"/>
    </source>
</evidence>
<dbReference type="Pfam" id="PF01618">
    <property type="entry name" value="MotA_ExbB"/>
    <property type="match status" value="1"/>
</dbReference>
<evidence type="ECO:0000256" key="4">
    <source>
        <dbReference type="ARBA" id="ARBA00022989"/>
    </source>
</evidence>
<feature type="transmembrane region" description="Helical" evidence="7">
    <location>
        <begin position="60"/>
        <end position="87"/>
    </location>
</feature>
<keyword evidence="5 7" id="KW-0472">Membrane</keyword>
<comment type="subcellular location">
    <subcellularLocation>
        <location evidence="1">Cell membrane</location>
        <topology evidence="1">Multi-pass membrane protein</topology>
    </subcellularLocation>
    <subcellularLocation>
        <location evidence="6">Membrane</location>
        <topology evidence="6">Multi-pass membrane protein</topology>
    </subcellularLocation>
</comment>
<dbReference type="InterPro" id="IPR002898">
    <property type="entry name" value="MotA_ExbB_proton_chnl"/>
</dbReference>
<dbReference type="RefSeq" id="WP_241738284.1">
    <property type="nucleotide sequence ID" value="NZ_JADILU010000002.1"/>
</dbReference>